<name>A0A0D7BVK9_9AGAR</name>
<accession>A0A0D7BVK9</accession>
<sequence length="86" mass="9331">MLLLFYTFLHADSPEDSPSDETPRHDVATDYATKLLEVLRVNTALDPEGSQALASELAAQSPSAVSGKPIDVCISLSNVAQRKFLR</sequence>
<proteinExistence type="predicted"/>
<reference evidence="1 2" key="1">
    <citation type="journal article" date="2015" name="Fungal Genet. Biol.">
        <title>Evolution of novel wood decay mechanisms in Agaricales revealed by the genome sequences of Fistulina hepatica and Cylindrobasidium torrendii.</title>
        <authorList>
            <person name="Floudas D."/>
            <person name="Held B.W."/>
            <person name="Riley R."/>
            <person name="Nagy L.G."/>
            <person name="Koehler G."/>
            <person name="Ransdell A.S."/>
            <person name="Younus H."/>
            <person name="Chow J."/>
            <person name="Chiniquy J."/>
            <person name="Lipzen A."/>
            <person name="Tritt A."/>
            <person name="Sun H."/>
            <person name="Haridas S."/>
            <person name="LaButti K."/>
            <person name="Ohm R.A."/>
            <person name="Kues U."/>
            <person name="Blanchette R.A."/>
            <person name="Grigoriev I.V."/>
            <person name="Minto R.E."/>
            <person name="Hibbett D.S."/>
        </authorList>
    </citation>
    <scope>NUCLEOTIDE SEQUENCE [LARGE SCALE GENOMIC DNA]</scope>
    <source>
        <strain evidence="1 2">FP15055 ss-10</strain>
    </source>
</reference>
<organism evidence="1 2">
    <name type="scientific">Cylindrobasidium torrendii FP15055 ss-10</name>
    <dbReference type="NCBI Taxonomy" id="1314674"/>
    <lineage>
        <taxon>Eukaryota</taxon>
        <taxon>Fungi</taxon>
        <taxon>Dikarya</taxon>
        <taxon>Basidiomycota</taxon>
        <taxon>Agaricomycotina</taxon>
        <taxon>Agaricomycetes</taxon>
        <taxon>Agaricomycetidae</taxon>
        <taxon>Agaricales</taxon>
        <taxon>Marasmiineae</taxon>
        <taxon>Physalacriaceae</taxon>
        <taxon>Cylindrobasidium</taxon>
    </lineage>
</organism>
<evidence type="ECO:0000313" key="2">
    <source>
        <dbReference type="Proteomes" id="UP000054007"/>
    </source>
</evidence>
<dbReference type="AlphaFoldDB" id="A0A0D7BVK9"/>
<protein>
    <submittedName>
        <fullName evidence="1">Uncharacterized protein</fullName>
    </submittedName>
</protein>
<gene>
    <name evidence="1" type="ORF">CYLTODRAFT_416113</name>
</gene>
<evidence type="ECO:0000313" key="1">
    <source>
        <dbReference type="EMBL" id="KIY74265.1"/>
    </source>
</evidence>
<dbReference type="EMBL" id="KN880431">
    <property type="protein sequence ID" value="KIY74265.1"/>
    <property type="molecule type" value="Genomic_DNA"/>
</dbReference>
<dbReference type="Proteomes" id="UP000054007">
    <property type="component" value="Unassembled WGS sequence"/>
</dbReference>
<keyword evidence="2" id="KW-1185">Reference proteome</keyword>